<keyword evidence="1" id="KW-0732">Signal</keyword>
<dbReference type="SUPFAM" id="SSF159501">
    <property type="entry name" value="EreA/ChaN-like"/>
    <property type="match status" value="1"/>
</dbReference>
<reference evidence="2 3" key="1">
    <citation type="submission" date="2016-10" db="EMBL/GenBank/DDBJ databases">
        <authorList>
            <person name="de Groot N.N."/>
        </authorList>
    </citation>
    <scope>NUCLEOTIDE SEQUENCE [LARGE SCALE GENOMIC DNA]</scope>
    <source>
        <strain evidence="2 3">HLD2</strain>
    </source>
</reference>
<dbReference type="OrthoDB" id="5574312at2"/>
<evidence type="ECO:0000256" key="1">
    <source>
        <dbReference type="SAM" id="SignalP"/>
    </source>
</evidence>
<dbReference type="EMBL" id="FMWD01000008">
    <property type="protein sequence ID" value="SCZ64719.1"/>
    <property type="molecule type" value="Genomic_DNA"/>
</dbReference>
<organism evidence="2 3">
    <name type="scientific">Thiohalomonas denitrificans</name>
    <dbReference type="NCBI Taxonomy" id="415747"/>
    <lineage>
        <taxon>Bacteria</taxon>
        <taxon>Pseudomonadati</taxon>
        <taxon>Pseudomonadota</taxon>
        <taxon>Gammaproteobacteria</taxon>
        <taxon>Thiohalomonadales</taxon>
        <taxon>Thiohalomonadaceae</taxon>
        <taxon>Thiohalomonas</taxon>
    </lineage>
</organism>
<dbReference type="AlphaFoldDB" id="A0A1G5QUG8"/>
<evidence type="ECO:0000313" key="3">
    <source>
        <dbReference type="Proteomes" id="UP000199648"/>
    </source>
</evidence>
<dbReference type="Gene3D" id="3.40.50.11550">
    <property type="match status" value="1"/>
</dbReference>
<gene>
    <name evidence="2" type="ORF">SAMN03097708_02701</name>
</gene>
<name>A0A1G5QUG8_9GAMM</name>
<evidence type="ECO:0000313" key="2">
    <source>
        <dbReference type="EMBL" id="SCZ64719.1"/>
    </source>
</evidence>
<feature type="signal peptide" evidence="1">
    <location>
        <begin position="1"/>
        <end position="21"/>
    </location>
</feature>
<feature type="chain" id="PRO_5011545501" description="Haem-binding uptake, Tiki superfamily, ChaN" evidence="1">
    <location>
        <begin position="22"/>
        <end position="261"/>
    </location>
</feature>
<protein>
    <recommendedName>
        <fullName evidence="4">Haem-binding uptake, Tiki superfamily, ChaN</fullName>
    </recommendedName>
</protein>
<sequence length="261" mass="28400">MNRMEVLVAACALWLWSANSAAHSDLLAFPQPLLRLLQPSTVVVLGEKHRQPESPQFVTRLAEAYLHQGGCLAVALEITSDQQPTLERVLAGELPVGSIQVFQGIDHPPYRIMIERLANLMQAGHCLTVHAIDEPTNEKGSRDAWMARAVEGLLTEQRAVLALIGNLHAVKTVHWEPTVLKPKRFLAEHLVDAGLVVVSVMQSWPEAASSTPLRATLVPAGAPAGITAVSRITGILAAYPPKTPEDVTDWVITWTTEAGFR</sequence>
<dbReference type="RefSeq" id="WP_139181511.1">
    <property type="nucleotide sequence ID" value="NZ_FMWD01000008.1"/>
</dbReference>
<dbReference type="STRING" id="415747.SAMN03097708_02701"/>
<proteinExistence type="predicted"/>
<keyword evidence="3" id="KW-1185">Reference proteome</keyword>
<accession>A0A1G5QUG8</accession>
<evidence type="ECO:0008006" key="4">
    <source>
        <dbReference type="Google" id="ProtNLM"/>
    </source>
</evidence>
<dbReference type="Proteomes" id="UP000199648">
    <property type="component" value="Unassembled WGS sequence"/>
</dbReference>